<reference evidence="2" key="1">
    <citation type="submission" date="2016-09" db="EMBL/GenBank/DDBJ databases">
        <authorList>
            <person name="Capua I."/>
            <person name="De Benedictis P."/>
            <person name="Joannis T."/>
            <person name="Lombin L.H."/>
            <person name="Cattoli G."/>
        </authorList>
    </citation>
    <scope>NUCLEOTIDE SEQUENCE</scope>
</reference>
<evidence type="ECO:0000256" key="1">
    <source>
        <dbReference type="SAM" id="SignalP"/>
    </source>
</evidence>
<dbReference type="AlphaFoldDB" id="A0A1E1XVU4"/>
<protein>
    <submittedName>
        <fullName evidence="2">Putative secreted protein</fullName>
    </submittedName>
</protein>
<organism evidence="2">
    <name type="scientific">Amblyomma sculptum</name>
    <name type="common">Tick</name>
    <dbReference type="NCBI Taxonomy" id="1581419"/>
    <lineage>
        <taxon>Eukaryota</taxon>
        <taxon>Metazoa</taxon>
        <taxon>Ecdysozoa</taxon>
        <taxon>Arthropoda</taxon>
        <taxon>Chelicerata</taxon>
        <taxon>Arachnida</taxon>
        <taxon>Acari</taxon>
        <taxon>Parasitiformes</taxon>
        <taxon>Ixodida</taxon>
        <taxon>Ixodoidea</taxon>
        <taxon>Ixodidae</taxon>
        <taxon>Amblyomminae</taxon>
        <taxon>Amblyomma</taxon>
    </lineage>
</organism>
<evidence type="ECO:0000313" key="2">
    <source>
        <dbReference type="EMBL" id="JAU03405.1"/>
    </source>
</evidence>
<name>A0A1E1XVU4_AMBSC</name>
<reference evidence="2" key="2">
    <citation type="journal article" date="2017" name="Front. Cell. Infect. Microbiol.">
        <title>Analysis of the Salivary Gland Transcriptome of Unfed and Partially Fed Amblyomma sculptum Ticks and Descriptive Proteome of the Saliva.</title>
        <authorList>
            <person name="Esteves E."/>
            <person name="Maruyama S.R."/>
            <person name="Kawahara R."/>
            <person name="Fujita A."/>
            <person name="Martins L.A."/>
            <person name="Righi A.A."/>
            <person name="Costa F.B."/>
            <person name="Palmisano G."/>
            <person name="Labruna M.B."/>
            <person name="Sa-Nunes A."/>
            <person name="Ribeiro J.M.C."/>
            <person name="Fogaca A.C."/>
        </authorList>
    </citation>
    <scope>NUCLEOTIDE SEQUENCE</scope>
</reference>
<feature type="signal peptide" evidence="1">
    <location>
        <begin position="1"/>
        <end position="19"/>
    </location>
</feature>
<proteinExistence type="evidence at transcript level"/>
<accession>A0A1E1XVU4</accession>
<feature type="non-terminal residue" evidence="2">
    <location>
        <position position="339"/>
    </location>
</feature>
<sequence length="339" mass="36640">MCAQRRVDVLRLIVSLGLALRRPVGVVAHDAGIGVWFRSLVLGGQRGRGCLEGVGPLESVGRRRGRCGFPARGSRLLDDWKQVLRSSAGPSQQLFGHGADKRPGLRCAPATEVVHVHGPDHGSGVAVRLDPIHLCPDAPLVVEADPLVVLVGVRHHLLIVPDKCGSRTQQVTDLEEREESRLARVVTGLATGRRWRSDVSEVVVSKGEGASVRGDAHQQLLFARTFADPLSRAVVHCELLLEVAGCVEWEKWAVVSHLAFPVTVEVVRHHVDHVHVLVQLFDVVAGRDGLEAGRSSHGEEEPGLLRRQCLTVKGCLKLLDQASQPLLVISAAGELPVDV</sequence>
<feature type="chain" id="PRO_5009116348" evidence="1">
    <location>
        <begin position="20"/>
        <end position="339"/>
    </location>
</feature>
<keyword evidence="1" id="KW-0732">Signal</keyword>
<dbReference type="EMBL" id="GFAA01000030">
    <property type="protein sequence ID" value="JAU03405.1"/>
    <property type="molecule type" value="mRNA"/>
</dbReference>